<keyword evidence="1" id="KW-1133">Transmembrane helix</keyword>
<keyword evidence="1" id="KW-0812">Transmembrane</keyword>
<protein>
    <recommendedName>
        <fullName evidence="4">Oligosaccharide repeat unit polymerase</fullName>
    </recommendedName>
</protein>
<name>A0A4R5DH36_9BACT</name>
<feature type="transmembrane region" description="Helical" evidence="1">
    <location>
        <begin position="205"/>
        <end position="223"/>
    </location>
</feature>
<evidence type="ECO:0000256" key="1">
    <source>
        <dbReference type="SAM" id="Phobius"/>
    </source>
</evidence>
<feature type="transmembrane region" description="Helical" evidence="1">
    <location>
        <begin position="156"/>
        <end position="184"/>
    </location>
</feature>
<keyword evidence="3" id="KW-1185">Reference proteome</keyword>
<accession>A0A4R5DH36</accession>
<proteinExistence type="predicted"/>
<feature type="transmembrane region" description="Helical" evidence="1">
    <location>
        <begin position="31"/>
        <end position="53"/>
    </location>
</feature>
<evidence type="ECO:0008006" key="4">
    <source>
        <dbReference type="Google" id="ProtNLM"/>
    </source>
</evidence>
<dbReference type="AlphaFoldDB" id="A0A4R5DH36"/>
<comment type="caution">
    <text evidence="2">The sequence shown here is derived from an EMBL/GenBank/DDBJ whole genome shotgun (WGS) entry which is preliminary data.</text>
</comment>
<keyword evidence="1" id="KW-0472">Membrane</keyword>
<feature type="transmembrane region" description="Helical" evidence="1">
    <location>
        <begin position="78"/>
        <end position="97"/>
    </location>
</feature>
<feature type="transmembrane region" description="Helical" evidence="1">
    <location>
        <begin position="316"/>
        <end position="338"/>
    </location>
</feature>
<dbReference type="EMBL" id="SMFL01000007">
    <property type="protein sequence ID" value="TDE13139.1"/>
    <property type="molecule type" value="Genomic_DNA"/>
</dbReference>
<feature type="transmembrane region" description="Helical" evidence="1">
    <location>
        <begin position="372"/>
        <end position="394"/>
    </location>
</feature>
<feature type="transmembrane region" description="Helical" evidence="1">
    <location>
        <begin position="350"/>
        <end position="366"/>
    </location>
</feature>
<evidence type="ECO:0000313" key="2">
    <source>
        <dbReference type="EMBL" id="TDE13139.1"/>
    </source>
</evidence>
<reference evidence="2 3" key="1">
    <citation type="submission" date="2019-03" db="EMBL/GenBank/DDBJ databases">
        <title>Dyadobacter AR-3-6 sp. nov., isolated from arctic soil.</title>
        <authorList>
            <person name="Chaudhary D.K."/>
        </authorList>
    </citation>
    <scope>NUCLEOTIDE SEQUENCE [LARGE SCALE GENOMIC DNA]</scope>
    <source>
        <strain evidence="2 3">AR-3-6</strain>
    </source>
</reference>
<dbReference type="Proteomes" id="UP000294850">
    <property type="component" value="Unassembled WGS sequence"/>
</dbReference>
<evidence type="ECO:0000313" key="3">
    <source>
        <dbReference type="Proteomes" id="UP000294850"/>
    </source>
</evidence>
<gene>
    <name evidence="2" type="ORF">E0F88_18950</name>
</gene>
<feature type="transmembrane region" description="Helical" evidence="1">
    <location>
        <begin position="6"/>
        <end position="24"/>
    </location>
</feature>
<feature type="transmembrane region" description="Helical" evidence="1">
    <location>
        <begin position="118"/>
        <end position="136"/>
    </location>
</feature>
<organism evidence="2 3">
    <name type="scientific">Dyadobacter psychrotolerans</name>
    <dbReference type="NCBI Taxonomy" id="2541721"/>
    <lineage>
        <taxon>Bacteria</taxon>
        <taxon>Pseudomonadati</taxon>
        <taxon>Bacteroidota</taxon>
        <taxon>Cytophagia</taxon>
        <taxon>Cytophagales</taxon>
        <taxon>Spirosomataceae</taxon>
        <taxon>Dyadobacter</taxon>
    </lineage>
</organism>
<dbReference type="OrthoDB" id="928337at2"/>
<sequence length="415" mass="47126">MFDPYLLSVVASVFSVADVALLYISNNISFYLFSSFILTQISFWLGLYSISIANTYGNLLSPYKKIYNTNLNTTKKEITFYFFSIVFILSQTAIYILKGIPLFMASRLDTFAEGTGEGVLGRLTDVTSIFVLYYFLDTVDLKLPKITDLPKWLVMIFLFLSLLLSGSKSSFLITFSVFWCYMVYSSMNGIDISYFLNIFKKHYKKILVVSLILVSGIIIGQNSKDDEISSTINPLLSLGMRFIHSGDVYWYAYPNNIYLTIDGEPSFKALFLDAFGLLRIYEYKELPQAIGITLKDIHHPSDTVSGPNARHNVFGLIYFGFFGSIIFSYLLGVIISFLRNILPRTLKYSSLNGFIFTYLVIKLSLLDTDPMLGFTYVNNILIVFPILYIINMFITDTLIAITSKEITSEAEIINV</sequence>